<dbReference type="OrthoDB" id="2161133at2759"/>
<dbReference type="EMBL" id="LSRX01002345">
    <property type="protein sequence ID" value="OLP75655.1"/>
    <property type="molecule type" value="Genomic_DNA"/>
</dbReference>
<name>A0A1Q9BYC1_SYMMI</name>
<gene>
    <name evidence="1" type="ORF">AK812_SmicGene44516</name>
</gene>
<sequence>MHRLPMSCEKGDISVYDLSITENTVLYSEAFAFLAFCHLHQVDFIAESGVYKGVSTEIWSLFAKEVAAVDIFLTPE</sequence>
<evidence type="ECO:0000313" key="2">
    <source>
        <dbReference type="Proteomes" id="UP000186817"/>
    </source>
</evidence>
<organism evidence="1 2">
    <name type="scientific">Symbiodinium microadriaticum</name>
    <name type="common">Dinoflagellate</name>
    <name type="synonym">Zooxanthella microadriatica</name>
    <dbReference type="NCBI Taxonomy" id="2951"/>
    <lineage>
        <taxon>Eukaryota</taxon>
        <taxon>Sar</taxon>
        <taxon>Alveolata</taxon>
        <taxon>Dinophyceae</taxon>
        <taxon>Suessiales</taxon>
        <taxon>Symbiodiniaceae</taxon>
        <taxon>Symbiodinium</taxon>
    </lineage>
</organism>
<reference evidence="1 2" key="1">
    <citation type="submission" date="2016-02" db="EMBL/GenBank/DDBJ databases">
        <title>Genome analysis of coral dinoflagellate symbionts highlights evolutionary adaptations to a symbiotic lifestyle.</title>
        <authorList>
            <person name="Aranda M."/>
            <person name="Li Y."/>
            <person name="Liew Y.J."/>
            <person name="Baumgarten S."/>
            <person name="Simakov O."/>
            <person name="Wilson M."/>
            <person name="Piel J."/>
            <person name="Ashoor H."/>
            <person name="Bougouffa S."/>
            <person name="Bajic V.B."/>
            <person name="Ryu T."/>
            <person name="Ravasi T."/>
            <person name="Bayer T."/>
            <person name="Micklem G."/>
            <person name="Kim H."/>
            <person name="Bhak J."/>
            <person name="Lajeunesse T.C."/>
            <person name="Voolstra C.R."/>
        </authorList>
    </citation>
    <scope>NUCLEOTIDE SEQUENCE [LARGE SCALE GENOMIC DNA]</scope>
    <source>
        <strain evidence="1 2">CCMP2467</strain>
    </source>
</reference>
<protein>
    <submittedName>
        <fullName evidence="1">Uncharacterized protein</fullName>
    </submittedName>
</protein>
<proteinExistence type="predicted"/>
<dbReference type="Proteomes" id="UP000186817">
    <property type="component" value="Unassembled WGS sequence"/>
</dbReference>
<comment type="caution">
    <text evidence="1">The sequence shown here is derived from an EMBL/GenBank/DDBJ whole genome shotgun (WGS) entry which is preliminary data.</text>
</comment>
<dbReference type="AlphaFoldDB" id="A0A1Q9BYC1"/>
<keyword evidence="2" id="KW-1185">Reference proteome</keyword>
<feature type="non-terminal residue" evidence="1">
    <location>
        <position position="76"/>
    </location>
</feature>
<accession>A0A1Q9BYC1</accession>
<evidence type="ECO:0000313" key="1">
    <source>
        <dbReference type="EMBL" id="OLP75655.1"/>
    </source>
</evidence>